<dbReference type="InterPro" id="IPR002550">
    <property type="entry name" value="CNNM"/>
</dbReference>
<dbReference type="InterPro" id="IPR019862">
    <property type="entry name" value="Motility-assoc_prot_GldE"/>
</dbReference>
<dbReference type="GO" id="GO:0050660">
    <property type="term" value="F:flavin adenine dinucleotide binding"/>
    <property type="evidence" value="ECO:0007669"/>
    <property type="project" value="InterPro"/>
</dbReference>
<evidence type="ECO:0000256" key="1">
    <source>
        <dbReference type="ARBA" id="ARBA00004651"/>
    </source>
</evidence>
<keyword evidence="6 10" id="KW-1133">Transmembrane helix</keyword>
<evidence type="ECO:0000256" key="7">
    <source>
        <dbReference type="ARBA" id="ARBA00023122"/>
    </source>
</evidence>
<dbReference type="CDD" id="cd04590">
    <property type="entry name" value="CBS_pair_CorC_HlyC_assoc"/>
    <property type="match status" value="1"/>
</dbReference>
<sequence length="432" mass="48848">MDPEPSLNFAYTLDTNLVFGFIGIFVLLFCSALVSGAEVALFSLSQKDIDETIQSDDSKGKIIADLINRPKKLLATILVANNFINIGVVILFSFIGKDLFAAISSPVLKFTVEVIVVTFLLLLFGEVLPKVYASRNNIKFAKKIAYPIAILDKLLSPISIPMRESTIYLHNKLGKQKTNFSVDQLSQALELTSSDETSLEEQKILMGIVTFGNTDTKQVMSPRIDIFALEITESFSEIYSKIIEKGYSRIPVYRDNIDQIEGVLFVKDLLRHLDEEDFDWNALIREPFFVPENKKLDNLLKDFQSMKSHLAIVVDEYGGTSGLISLEDVIEEIVGDISDEFDDENVTFTKIDEKNYLFEGKINLKDFYRIIDVDEEIFEVRKGEAETLAGFILEISGNFPMKGQKISYENCLFTIETVDKKRIKQIKVTVDV</sequence>
<protein>
    <submittedName>
        <fullName evidence="14">Gliding motility-associated protein GldE</fullName>
    </submittedName>
</protein>
<evidence type="ECO:0000256" key="6">
    <source>
        <dbReference type="ARBA" id="ARBA00022989"/>
    </source>
</evidence>
<feature type="transmembrane region" description="Helical" evidence="11">
    <location>
        <begin position="73"/>
        <end position="95"/>
    </location>
</feature>
<feature type="transmembrane region" description="Helical" evidence="11">
    <location>
        <begin position="107"/>
        <end position="128"/>
    </location>
</feature>
<dbReference type="Gene3D" id="3.30.465.10">
    <property type="match status" value="1"/>
</dbReference>
<dbReference type="PANTHER" id="PTHR22777:SF32">
    <property type="entry name" value="UPF0053 INNER MEMBRANE PROTEIN YFJD"/>
    <property type="match status" value="1"/>
</dbReference>
<evidence type="ECO:0000256" key="9">
    <source>
        <dbReference type="PROSITE-ProRule" id="PRU00703"/>
    </source>
</evidence>
<dbReference type="RefSeq" id="WP_132108770.1">
    <property type="nucleotide sequence ID" value="NZ_SMFO01000001.1"/>
</dbReference>
<dbReference type="InterPro" id="IPR046342">
    <property type="entry name" value="CBS_dom_sf"/>
</dbReference>
<dbReference type="AlphaFoldDB" id="A0A4R5D0C9"/>
<feature type="domain" description="CNNM transmembrane" evidence="13">
    <location>
        <begin position="13"/>
        <end position="201"/>
    </location>
</feature>
<dbReference type="InterPro" id="IPR036318">
    <property type="entry name" value="FAD-bd_PCMH-like_sf"/>
</dbReference>
<dbReference type="Gene3D" id="3.10.580.10">
    <property type="entry name" value="CBS-domain"/>
    <property type="match status" value="1"/>
</dbReference>
<keyword evidence="7 9" id="KW-0129">CBS domain</keyword>
<evidence type="ECO:0000313" key="15">
    <source>
        <dbReference type="Proteomes" id="UP000294597"/>
    </source>
</evidence>
<evidence type="ECO:0000256" key="3">
    <source>
        <dbReference type="ARBA" id="ARBA00022475"/>
    </source>
</evidence>
<dbReference type="FunFam" id="3.10.580.10:FF:000002">
    <property type="entry name" value="Magnesium/cobalt efflux protein CorC"/>
    <property type="match status" value="1"/>
</dbReference>
<dbReference type="InterPro" id="IPR044751">
    <property type="entry name" value="Ion_transp-like_CBS"/>
</dbReference>
<dbReference type="SUPFAM" id="SSF54631">
    <property type="entry name" value="CBS-domain pair"/>
    <property type="match status" value="1"/>
</dbReference>
<evidence type="ECO:0000256" key="2">
    <source>
        <dbReference type="ARBA" id="ARBA00006337"/>
    </source>
</evidence>
<feature type="domain" description="CBS" evidence="12">
    <location>
        <begin position="284"/>
        <end position="340"/>
    </location>
</feature>
<dbReference type="SMART" id="SM01091">
    <property type="entry name" value="CorC_HlyC"/>
    <property type="match status" value="1"/>
</dbReference>
<evidence type="ECO:0000256" key="10">
    <source>
        <dbReference type="PROSITE-ProRule" id="PRU01193"/>
    </source>
</evidence>
<dbReference type="InterPro" id="IPR016169">
    <property type="entry name" value="FAD-bd_PCMH_sub2"/>
</dbReference>
<accession>A0A4R5D0C9</accession>
<feature type="transmembrane region" description="Helical" evidence="11">
    <location>
        <begin position="20"/>
        <end position="44"/>
    </location>
</feature>
<dbReference type="SUPFAM" id="SSF56176">
    <property type="entry name" value="FAD-binding/transporter-associated domain-like"/>
    <property type="match status" value="1"/>
</dbReference>
<keyword evidence="4 10" id="KW-0812">Transmembrane</keyword>
<gene>
    <name evidence="14" type="primary">gldE</name>
    <name evidence="14" type="ORF">E0F98_02240</name>
</gene>
<dbReference type="PANTHER" id="PTHR22777">
    <property type="entry name" value="HEMOLYSIN-RELATED"/>
    <property type="match status" value="1"/>
</dbReference>
<dbReference type="Pfam" id="PF03471">
    <property type="entry name" value="CorC_HlyC"/>
    <property type="match status" value="1"/>
</dbReference>
<organism evidence="14 15">
    <name type="scientific">Flavobacterium hiemivividum</name>
    <dbReference type="NCBI Taxonomy" id="2541734"/>
    <lineage>
        <taxon>Bacteria</taxon>
        <taxon>Pseudomonadati</taxon>
        <taxon>Bacteroidota</taxon>
        <taxon>Flavobacteriia</taxon>
        <taxon>Flavobacteriales</taxon>
        <taxon>Flavobacteriaceae</taxon>
        <taxon>Flavobacterium</taxon>
    </lineage>
</organism>
<keyword evidence="5" id="KW-0677">Repeat</keyword>
<keyword evidence="15" id="KW-1185">Reference proteome</keyword>
<evidence type="ECO:0000259" key="12">
    <source>
        <dbReference type="PROSITE" id="PS51371"/>
    </source>
</evidence>
<dbReference type="NCBIfam" id="TIGR03520">
    <property type="entry name" value="GldE"/>
    <property type="match status" value="1"/>
</dbReference>
<evidence type="ECO:0000256" key="5">
    <source>
        <dbReference type="ARBA" id="ARBA00022737"/>
    </source>
</evidence>
<comment type="subcellular location">
    <subcellularLocation>
        <location evidence="1">Cell membrane</location>
        <topology evidence="1">Multi-pass membrane protein</topology>
    </subcellularLocation>
</comment>
<dbReference type="InterPro" id="IPR000644">
    <property type="entry name" value="CBS_dom"/>
</dbReference>
<keyword evidence="8 10" id="KW-0472">Membrane</keyword>
<feature type="domain" description="CBS" evidence="12">
    <location>
        <begin position="220"/>
        <end position="283"/>
    </location>
</feature>
<comment type="caution">
    <text evidence="14">The sequence shown here is derived from an EMBL/GenBank/DDBJ whole genome shotgun (WGS) entry which is preliminary data.</text>
</comment>
<dbReference type="Proteomes" id="UP000294597">
    <property type="component" value="Unassembled WGS sequence"/>
</dbReference>
<evidence type="ECO:0000256" key="8">
    <source>
        <dbReference type="ARBA" id="ARBA00023136"/>
    </source>
</evidence>
<keyword evidence="3" id="KW-1003">Cell membrane</keyword>
<dbReference type="EMBL" id="SMFO01000001">
    <property type="protein sequence ID" value="TDE06456.1"/>
    <property type="molecule type" value="Genomic_DNA"/>
</dbReference>
<dbReference type="PROSITE" id="PS51371">
    <property type="entry name" value="CBS"/>
    <property type="match status" value="2"/>
</dbReference>
<name>A0A4R5D0C9_9FLAO</name>
<dbReference type="Pfam" id="PF00571">
    <property type="entry name" value="CBS"/>
    <property type="match status" value="2"/>
</dbReference>
<comment type="similarity">
    <text evidence="2">Belongs to the UPF0053 family.</text>
</comment>
<reference evidence="14 15" key="1">
    <citation type="submission" date="2019-03" db="EMBL/GenBank/DDBJ databases">
        <title>Flavobacterium TSA-D2 sp. nov., isolated from arctic soil.</title>
        <authorList>
            <person name="Chaudhary D.K."/>
        </authorList>
    </citation>
    <scope>NUCLEOTIDE SEQUENCE [LARGE SCALE GENOMIC DNA]</scope>
    <source>
        <strain evidence="14 15">TSA-D2</strain>
    </source>
</reference>
<dbReference type="GO" id="GO:0005886">
    <property type="term" value="C:plasma membrane"/>
    <property type="evidence" value="ECO:0007669"/>
    <property type="project" value="UniProtKB-SubCell"/>
</dbReference>
<dbReference type="Pfam" id="PF01595">
    <property type="entry name" value="CNNM"/>
    <property type="match status" value="1"/>
</dbReference>
<evidence type="ECO:0000256" key="4">
    <source>
        <dbReference type="ARBA" id="ARBA00022692"/>
    </source>
</evidence>
<evidence type="ECO:0000259" key="13">
    <source>
        <dbReference type="PROSITE" id="PS51846"/>
    </source>
</evidence>
<proteinExistence type="inferred from homology"/>
<evidence type="ECO:0000256" key="11">
    <source>
        <dbReference type="SAM" id="Phobius"/>
    </source>
</evidence>
<evidence type="ECO:0000313" key="14">
    <source>
        <dbReference type="EMBL" id="TDE06456.1"/>
    </source>
</evidence>
<dbReference type="PROSITE" id="PS51846">
    <property type="entry name" value="CNNM"/>
    <property type="match status" value="1"/>
</dbReference>
<dbReference type="InterPro" id="IPR005170">
    <property type="entry name" value="Transptr-assoc_dom"/>
</dbReference>